<dbReference type="Proteomes" id="UP000054279">
    <property type="component" value="Unassembled WGS sequence"/>
</dbReference>
<organism evidence="1 2">
    <name type="scientific">Sphaerobolus stellatus (strain SS14)</name>
    <dbReference type="NCBI Taxonomy" id="990650"/>
    <lineage>
        <taxon>Eukaryota</taxon>
        <taxon>Fungi</taxon>
        <taxon>Dikarya</taxon>
        <taxon>Basidiomycota</taxon>
        <taxon>Agaricomycotina</taxon>
        <taxon>Agaricomycetes</taxon>
        <taxon>Phallomycetidae</taxon>
        <taxon>Geastrales</taxon>
        <taxon>Sphaerobolaceae</taxon>
        <taxon>Sphaerobolus</taxon>
    </lineage>
</organism>
<accession>A0A0C9VHJ5</accession>
<feature type="non-terminal residue" evidence="1">
    <location>
        <position position="1"/>
    </location>
</feature>
<evidence type="ECO:0000313" key="2">
    <source>
        <dbReference type="Proteomes" id="UP000054279"/>
    </source>
</evidence>
<feature type="non-terminal residue" evidence="1">
    <location>
        <position position="79"/>
    </location>
</feature>
<dbReference type="OrthoDB" id="3227343at2759"/>
<evidence type="ECO:0000313" key="1">
    <source>
        <dbReference type="EMBL" id="KIJ46741.1"/>
    </source>
</evidence>
<dbReference type="HOGENOM" id="CLU_175751_0_0_1"/>
<sequence>GIKQFAEQAKWNIMATHDAIIASHIKQRVNANKRRRPGEEYSPDDLVYLSTNLNLHKGRACKLLPKFIGPYKVLEAQNE</sequence>
<name>A0A0C9VHJ5_SPHS4</name>
<gene>
    <name evidence="1" type="ORF">M422DRAFT_97188</name>
</gene>
<proteinExistence type="predicted"/>
<dbReference type="EMBL" id="KN837106">
    <property type="protein sequence ID" value="KIJ46741.1"/>
    <property type="molecule type" value="Genomic_DNA"/>
</dbReference>
<protein>
    <submittedName>
        <fullName evidence="1">Uncharacterized protein</fullName>
    </submittedName>
</protein>
<dbReference type="AlphaFoldDB" id="A0A0C9VHJ5"/>
<keyword evidence="2" id="KW-1185">Reference proteome</keyword>
<reference evidence="1 2" key="1">
    <citation type="submission" date="2014-06" db="EMBL/GenBank/DDBJ databases">
        <title>Evolutionary Origins and Diversification of the Mycorrhizal Mutualists.</title>
        <authorList>
            <consortium name="DOE Joint Genome Institute"/>
            <consortium name="Mycorrhizal Genomics Consortium"/>
            <person name="Kohler A."/>
            <person name="Kuo A."/>
            <person name="Nagy L.G."/>
            <person name="Floudas D."/>
            <person name="Copeland A."/>
            <person name="Barry K.W."/>
            <person name="Cichocki N."/>
            <person name="Veneault-Fourrey C."/>
            <person name="LaButti K."/>
            <person name="Lindquist E.A."/>
            <person name="Lipzen A."/>
            <person name="Lundell T."/>
            <person name="Morin E."/>
            <person name="Murat C."/>
            <person name="Riley R."/>
            <person name="Ohm R."/>
            <person name="Sun H."/>
            <person name="Tunlid A."/>
            <person name="Henrissat B."/>
            <person name="Grigoriev I.V."/>
            <person name="Hibbett D.S."/>
            <person name="Martin F."/>
        </authorList>
    </citation>
    <scope>NUCLEOTIDE SEQUENCE [LARGE SCALE GENOMIC DNA]</scope>
    <source>
        <strain evidence="1 2">SS14</strain>
    </source>
</reference>